<evidence type="ECO:0000256" key="14">
    <source>
        <dbReference type="SAM" id="Phobius"/>
    </source>
</evidence>
<feature type="transmembrane region" description="Helical" evidence="14">
    <location>
        <begin position="6"/>
        <end position="29"/>
    </location>
</feature>
<dbReference type="PROSITE" id="PS50109">
    <property type="entry name" value="HIS_KIN"/>
    <property type="match status" value="1"/>
</dbReference>
<dbReference type="GO" id="GO:0000155">
    <property type="term" value="F:phosphorelay sensor kinase activity"/>
    <property type="evidence" value="ECO:0007669"/>
    <property type="project" value="InterPro"/>
</dbReference>
<dbReference type="PANTHER" id="PTHR45528">
    <property type="entry name" value="SENSOR HISTIDINE KINASE CPXA"/>
    <property type="match status" value="1"/>
</dbReference>
<dbReference type="Pfam" id="PF00512">
    <property type="entry name" value="HisKA"/>
    <property type="match status" value="1"/>
</dbReference>
<dbReference type="EC" id="2.7.13.3" evidence="3"/>
<keyword evidence="11 14" id="KW-1133">Transmembrane helix</keyword>
<dbReference type="GO" id="GO:0005886">
    <property type="term" value="C:plasma membrane"/>
    <property type="evidence" value="ECO:0007669"/>
    <property type="project" value="UniProtKB-SubCell"/>
</dbReference>
<evidence type="ECO:0000256" key="3">
    <source>
        <dbReference type="ARBA" id="ARBA00012438"/>
    </source>
</evidence>
<keyword evidence="7 14" id="KW-0812">Transmembrane</keyword>
<proteinExistence type="predicted"/>
<evidence type="ECO:0000256" key="1">
    <source>
        <dbReference type="ARBA" id="ARBA00000085"/>
    </source>
</evidence>
<comment type="caution">
    <text evidence="16">The sequence shown here is derived from an EMBL/GenBank/DDBJ whole genome shotgun (WGS) entry which is preliminary data.</text>
</comment>
<feature type="domain" description="Histidine kinase" evidence="15">
    <location>
        <begin position="395"/>
        <end position="574"/>
    </location>
</feature>
<dbReference type="SUPFAM" id="SSF47384">
    <property type="entry name" value="Homodimeric domain of signal transducing histidine kinase"/>
    <property type="match status" value="1"/>
</dbReference>
<dbReference type="InterPro" id="IPR050398">
    <property type="entry name" value="HssS/ArlS-like"/>
</dbReference>
<evidence type="ECO:0000256" key="8">
    <source>
        <dbReference type="ARBA" id="ARBA00022741"/>
    </source>
</evidence>
<gene>
    <name evidence="16" type="ORF">DF188_00825</name>
</gene>
<keyword evidence="9" id="KW-0418">Kinase</keyword>
<protein>
    <recommendedName>
        <fullName evidence="3">histidine kinase</fullName>
        <ecNumber evidence="3">2.7.13.3</ecNumber>
    </recommendedName>
</protein>
<keyword evidence="12" id="KW-0902">Two-component regulatory system</keyword>
<evidence type="ECO:0000256" key="6">
    <source>
        <dbReference type="ARBA" id="ARBA00022679"/>
    </source>
</evidence>
<dbReference type="InterPro" id="IPR036097">
    <property type="entry name" value="HisK_dim/P_sf"/>
</dbReference>
<dbReference type="Proteomes" id="UP000245014">
    <property type="component" value="Unassembled WGS sequence"/>
</dbReference>
<dbReference type="Gene3D" id="1.10.287.130">
    <property type="match status" value="1"/>
</dbReference>
<evidence type="ECO:0000313" key="17">
    <source>
        <dbReference type="Proteomes" id="UP000245014"/>
    </source>
</evidence>
<dbReference type="CDD" id="cd00082">
    <property type="entry name" value="HisKA"/>
    <property type="match status" value="1"/>
</dbReference>
<comment type="subcellular location">
    <subcellularLocation>
        <location evidence="2">Cell membrane</location>
        <topology evidence="2">Multi-pass membrane protein</topology>
    </subcellularLocation>
</comment>
<keyword evidence="8" id="KW-0547">Nucleotide-binding</keyword>
<dbReference type="AlphaFoldDB" id="A0A2U2C2M7"/>
<dbReference type="Gene3D" id="3.30.565.10">
    <property type="entry name" value="Histidine kinase-like ATPase, C-terminal domain"/>
    <property type="match status" value="1"/>
</dbReference>
<dbReference type="InterPro" id="IPR036890">
    <property type="entry name" value="HATPase_C_sf"/>
</dbReference>
<reference evidence="16 17" key="1">
    <citation type="submission" date="2018-05" db="EMBL/GenBank/DDBJ databases">
        <title>Antimicrobial susceptibility testing and genomic analysis of Arcobacter skirrowii strains and one Arcobacter butzleri isolated from German poultry farms.</title>
        <authorList>
            <person name="Haenel I."/>
            <person name="Hotzel H."/>
            <person name="Tomaso H."/>
            <person name="Busch A."/>
        </authorList>
    </citation>
    <scope>NUCLEOTIDE SEQUENCE [LARGE SCALE GENOMIC DNA]</scope>
    <source>
        <strain evidence="17">v</strain>
    </source>
</reference>
<dbReference type="GO" id="GO:0005524">
    <property type="term" value="F:ATP binding"/>
    <property type="evidence" value="ECO:0007669"/>
    <property type="project" value="UniProtKB-KW"/>
</dbReference>
<keyword evidence="4" id="KW-1003">Cell membrane</keyword>
<evidence type="ECO:0000256" key="4">
    <source>
        <dbReference type="ARBA" id="ARBA00022475"/>
    </source>
</evidence>
<dbReference type="RefSeq" id="WP_109065478.1">
    <property type="nucleotide sequence ID" value="NZ_QEYG01000007.1"/>
</dbReference>
<evidence type="ECO:0000256" key="11">
    <source>
        <dbReference type="ARBA" id="ARBA00022989"/>
    </source>
</evidence>
<organism evidence="16 17">
    <name type="scientific">Aliarcobacter skirrowii</name>
    <dbReference type="NCBI Taxonomy" id="28200"/>
    <lineage>
        <taxon>Bacteria</taxon>
        <taxon>Pseudomonadati</taxon>
        <taxon>Campylobacterota</taxon>
        <taxon>Epsilonproteobacteria</taxon>
        <taxon>Campylobacterales</taxon>
        <taxon>Arcobacteraceae</taxon>
        <taxon>Aliarcobacter</taxon>
    </lineage>
</organism>
<dbReference type="SMART" id="SM00388">
    <property type="entry name" value="HisKA"/>
    <property type="match status" value="1"/>
</dbReference>
<accession>A0A2U2C2M7</accession>
<keyword evidence="13 14" id="KW-0472">Membrane</keyword>
<keyword evidence="6" id="KW-0808">Transferase</keyword>
<sequence>MKLRYQLYIFILFLSAILFFVLTINYISYKNQYDEDLKRFVNSEVRLHKKAISNSILNRSIEFNDAGDLFLNIANDALILLKKDSSRDLDELKLFLKKKYNLKNYDFELYLIDKSYVIYKTTDLKDLNFDLTNISDAKALMNKSLDGNIYFSKFINSDPINLEYRLYAYSSLSKDKFLELSFINTQIKNSSISFVVENLQSNNSVRVYRVFKNKDGYSYYNLLKKLEDETKKSLYDSLDIIENSNITSSAIVNSAINFAQTQNLESNLLTITAPIFDKNMFQFLGFENVVMELEIDLSNRVEFLKDIKNLYIGSLFVIVFILFLIFIFVQNRFTKPIETILKSIKESKKVEEELLTYNNELSKIAKKYNVLYDKFTNELEQNSNLLRENKKFIADTVHQIRTPLTNILMNSEMIKKFQKDSSMNTFIEQIDASINMLSNSYEDLSYLLTSDTISYKPKKVDLKASLIERINFFSTISKVNFKKIEAQIDKSIYVYINDIELERIIDNNLSNAIKYGYKDKTIDVALIENEKEAILEFRSFGNEIKNKDIIFNKNHREDEAKRGLGLGLFMVSNICIKNSIRYDVYYKKGQNIFRYIFKKI</sequence>
<evidence type="ECO:0000256" key="12">
    <source>
        <dbReference type="ARBA" id="ARBA00023012"/>
    </source>
</evidence>
<dbReference type="STRING" id="28200.GCA_001572935_00635"/>
<evidence type="ECO:0000256" key="7">
    <source>
        <dbReference type="ARBA" id="ARBA00022692"/>
    </source>
</evidence>
<keyword evidence="10" id="KW-0067">ATP-binding</keyword>
<dbReference type="SUPFAM" id="SSF55874">
    <property type="entry name" value="ATPase domain of HSP90 chaperone/DNA topoisomerase II/histidine kinase"/>
    <property type="match status" value="1"/>
</dbReference>
<evidence type="ECO:0000256" key="13">
    <source>
        <dbReference type="ARBA" id="ARBA00023136"/>
    </source>
</evidence>
<dbReference type="EMBL" id="QEYI01000001">
    <property type="protein sequence ID" value="PWE23248.1"/>
    <property type="molecule type" value="Genomic_DNA"/>
</dbReference>
<comment type="catalytic activity">
    <reaction evidence="1">
        <text>ATP + protein L-histidine = ADP + protein N-phospho-L-histidine.</text>
        <dbReference type="EC" id="2.7.13.3"/>
    </reaction>
</comment>
<evidence type="ECO:0000256" key="10">
    <source>
        <dbReference type="ARBA" id="ARBA00022840"/>
    </source>
</evidence>
<feature type="transmembrane region" description="Helical" evidence="14">
    <location>
        <begin position="310"/>
        <end position="329"/>
    </location>
</feature>
<dbReference type="InterPro" id="IPR005467">
    <property type="entry name" value="His_kinase_dom"/>
</dbReference>
<name>A0A2U2C2M7_9BACT</name>
<dbReference type="PANTHER" id="PTHR45528:SF1">
    <property type="entry name" value="SENSOR HISTIDINE KINASE CPXA"/>
    <property type="match status" value="1"/>
</dbReference>
<evidence type="ECO:0000256" key="5">
    <source>
        <dbReference type="ARBA" id="ARBA00022553"/>
    </source>
</evidence>
<evidence type="ECO:0000256" key="9">
    <source>
        <dbReference type="ARBA" id="ARBA00022777"/>
    </source>
</evidence>
<evidence type="ECO:0000259" key="15">
    <source>
        <dbReference type="PROSITE" id="PS50109"/>
    </source>
</evidence>
<evidence type="ECO:0000313" key="16">
    <source>
        <dbReference type="EMBL" id="PWE23248.1"/>
    </source>
</evidence>
<evidence type="ECO:0000256" key="2">
    <source>
        <dbReference type="ARBA" id="ARBA00004651"/>
    </source>
</evidence>
<dbReference type="InterPro" id="IPR003661">
    <property type="entry name" value="HisK_dim/P_dom"/>
</dbReference>
<keyword evidence="5" id="KW-0597">Phosphoprotein</keyword>